<evidence type="ECO:0000256" key="7">
    <source>
        <dbReference type="ARBA" id="ARBA00022989"/>
    </source>
</evidence>
<gene>
    <name evidence="11" type="primary">OPT4</name>
    <name evidence="11" type="ORF">QJS10_CPA02g00172</name>
</gene>
<feature type="transmembrane region" description="Helical" evidence="10">
    <location>
        <begin position="49"/>
        <end position="69"/>
    </location>
</feature>
<evidence type="ECO:0000256" key="3">
    <source>
        <dbReference type="ARBA" id="ARBA00022448"/>
    </source>
</evidence>
<reference evidence="11" key="2">
    <citation type="submission" date="2023-06" db="EMBL/GenBank/DDBJ databases">
        <authorList>
            <person name="Ma L."/>
            <person name="Liu K.-W."/>
            <person name="Li Z."/>
            <person name="Hsiao Y.-Y."/>
            <person name="Qi Y."/>
            <person name="Fu T."/>
            <person name="Tang G."/>
            <person name="Zhang D."/>
            <person name="Sun W.-H."/>
            <person name="Liu D.-K."/>
            <person name="Li Y."/>
            <person name="Chen G.-Z."/>
            <person name="Liu X.-D."/>
            <person name="Liao X.-Y."/>
            <person name="Jiang Y.-T."/>
            <person name="Yu X."/>
            <person name="Hao Y."/>
            <person name="Huang J."/>
            <person name="Zhao X.-W."/>
            <person name="Ke S."/>
            <person name="Chen Y.-Y."/>
            <person name="Wu W.-L."/>
            <person name="Hsu J.-L."/>
            <person name="Lin Y.-F."/>
            <person name="Huang M.-D."/>
            <person name="Li C.-Y."/>
            <person name="Huang L."/>
            <person name="Wang Z.-W."/>
            <person name="Zhao X."/>
            <person name="Zhong W.-Y."/>
            <person name="Peng D.-H."/>
            <person name="Ahmad S."/>
            <person name="Lan S."/>
            <person name="Zhang J.-S."/>
            <person name="Tsai W.-C."/>
            <person name="Van De Peer Y."/>
            <person name="Liu Z.-J."/>
        </authorList>
    </citation>
    <scope>NUCLEOTIDE SEQUENCE</scope>
    <source>
        <strain evidence="11">CP</strain>
        <tissue evidence="11">Leaves</tissue>
    </source>
</reference>
<keyword evidence="7 10" id="KW-1133">Transmembrane helix</keyword>
<dbReference type="Proteomes" id="UP001180020">
    <property type="component" value="Unassembled WGS sequence"/>
</dbReference>
<evidence type="ECO:0000256" key="8">
    <source>
        <dbReference type="ARBA" id="ARBA00023136"/>
    </source>
</evidence>
<accession>A0AAV9FDE1</accession>
<protein>
    <submittedName>
        <fullName evidence="11">Oligopeptide transporter 4</fullName>
    </submittedName>
</protein>
<evidence type="ECO:0000256" key="6">
    <source>
        <dbReference type="ARBA" id="ARBA00022927"/>
    </source>
</evidence>
<evidence type="ECO:0000256" key="10">
    <source>
        <dbReference type="SAM" id="Phobius"/>
    </source>
</evidence>
<comment type="caution">
    <text evidence="11">The sequence shown here is derived from an EMBL/GenBank/DDBJ whole genome shotgun (WGS) entry which is preliminary data.</text>
</comment>
<dbReference type="InterPro" id="IPR004813">
    <property type="entry name" value="OPT"/>
</dbReference>
<evidence type="ECO:0000256" key="5">
    <source>
        <dbReference type="ARBA" id="ARBA00022856"/>
    </source>
</evidence>
<dbReference type="AlphaFoldDB" id="A0AAV9FDE1"/>
<comment type="subcellular location">
    <subcellularLocation>
        <location evidence="1">Membrane</location>
        <topology evidence="1">Multi-pass membrane protein</topology>
    </subcellularLocation>
</comment>
<keyword evidence="4 10" id="KW-0812">Transmembrane</keyword>
<organism evidence="11 12">
    <name type="scientific">Acorus calamus</name>
    <name type="common">Sweet flag</name>
    <dbReference type="NCBI Taxonomy" id="4465"/>
    <lineage>
        <taxon>Eukaryota</taxon>
        <taxon>Viridiplantae</taxon>
        <taxon>Streptophyta</taxon>
        <taxon>Embryophyta</taxon>
        <taxon>Tracheophyta</taxon>
        <taxon>Spermatophyta</taxon>
        <taxon>Magnoliopsida</taxon>
        <taxon>Liliopsida</taxon>
        <taxon>Acoraceae</taxon>
        <taxon>Acorus</taxon>
    </lineage>
</organism>
<dbReference type="Pfam" id="PF03169">
    <property type="entry name" value="OPT"/>
    <property type="match status" value="1"/>
</dbReference>
<feature type="region of interest" description="Disordered" evidence="9">
    <location>
        <begin position="1"/>
        <end position="29"/>
    </location>
</feature>
<keyword evidence="6" id="KW-0653">Protein transport</keyword>
<evidence type="ECO:0000313" key="11">
    <source>
        <dbReference type="EMBL" id="KAK1323712.1"/>
    </source>
</evidence>
<dbReference type="GO" id="GO:0016020">
    <property type="term" value="C:membrane"/>
    <property type="evidence" value="ECO:0007669"/>
    <property type="project" value="UniProtKB-SubCell"/>
</dbReference>
<feature type="region of interest" description="Disordered" evidence="9">
    <location>
        <begin position="101"/>
        <end position="121"/>
    </location>
</feature>
<keyword evidence="3" id="KW-0813">Transport</keyword>
<feature type="compositionally biased region" description="Acidic residues" evidence="9">
    <location>
        <begin position="19"/>
        <end position="28"/>
    </location>
</feature>
<keyword evidence="12" id="KW-1185">Reference proteome</keyword>
<keyword evidence="8 10" id="KW-0472">Membrane</keyword>
<reference evidence="11" key="1">
    <citation type="journal article" date="2023" name="Nat. Commun.">
        <title>Diploid and tetraploid genomes of Acorus and the evolution of monocots.</title>
        <authorList>
            <person name="Ma L."/>
            <person name="Liu K.W."/>
            <person name="Li Z."/>
            <person name="Hsiao Y.Y."/>
            <person name="Qi Y."/>
            <person name="Fu T."/>
            <person name="Tang G.D."/>
            <person name="Zhang D."/>
            <person name="Sun W.H."/>
            <person name="Liu D.K."/>
            <person name="Li Y."/>
            <person name="Chen G.Z."/>
            <person name="Liu X.D."/>
            <person name="Liao X.Y."/>
            <person name="Jiang Y.T."/>
            <person name="Yu X."/>
            <person name="Hao Y."/>
            <person name="Huang J."/>
            <person name="Zhao X.W."/>
            <person name="Ke S."/>
            <person name="Chen Y.Y."/>
            <person name="Wu W.L."/>
            <person name="Hsu J.L."/>
            <person name="Lin Y.F."/>
            <person name="Huang M.D."/>
            <person name="Li C.Y."/>
            <person name="Huang L."/>
            <person name="Wang Z.W."/>
            <person name="Zhao X."/>
            <person name="Zhong W.Y."/>
            <person name="Peng D.H."/>
            <person name="Ahmad S."/>
            <person name="Lan S."/>
            <person name="Zhang J.S."/>
            <person name="Tsai W.C."/>
            <person name="Van de Peer Y."/>
            <person name="Liu Z.J."/>
        </authorList>
    </citation>
    <scope>NUCLEOTIDE SEQUENCE</scope>
    <source>
        <strain evidence="11">CP</strain>
    </source>
</reference>
<keyword evidence="5" id="KW-0571">Peptide transport</keyword>
<dbReference type="PANTHER" id="PTHR22601">
    <property type="entry name" value="ISP4 LIKE PROTEIN"/>
    <property type="match status" value="1"/>
</dbReference>
<dbReference type="GO" id="GO:0035673">
    <property type="term" value="F:oligopeptide transmembrane transporter activity"/>
    <property type="evidence" value="ECO:0007669"/>
    <property type="project" value="InterPro"/>
</dbReference>
<dbReference type="EMBL" id="JAUJYO010000002">
    <property type="protein sequence ID" value="KAK1323712.1"/>
    <property type="molecule type" value="Genomic_DNA"/>
</dbReference>
<dbReference type="GO" id="GO:0015031">
    <property type="term" value="P:protein transport"/>
    <property type="evidence" value="ECO:0007669"/>
    <property type="project" value="UniProtKB-KW"/>
</dbReference>
<sequence>MASPPAPSDVEKWNPQPSDDSEEDDSSPIEEVRMTVLTRDDPSLPVWTFRMWFLGLISCAVLSFLNQFFSYRSEQLVISQITVQVASLPIGRFMAAVLPTPSSGSLVSGTGCSRSIPGRST</sequence>
<name>A0AAV9FDE1_ACOCL</name>
<dbReference type="InterPro" id="IPR004648">
    <property type="entry name" value="Oligpept_transpt"/>
</dbReference>
<evidence type="ECO:0000313" key="12">
    <source>
        <dbReference type="Proteomes" id="UP001180020"/>
    </source>
</evidence>
<evidence type="ECO:0000256" key="4">
    <source>
        <dbReference type="ARBA" id="ARBA00022692"/>
    </source>
</evidence>
<proteinExistence type="inferred from homology"/>
<evidence type="ECO:0000256" key="1">
    <source>
        <dbReference type="ARBA" id="ARBA00004141"/>
    </source>
</evidence>
<comment type="similarity">
    <text evidence="2">Belongs to the oligopeptide OPT transporter (TC 2.A.67.1) family.</text>
</comment>
<evidence type="ECO:0000256" key="2">
    <source>
        <dbReference type="ARBA" id="ARBA00005484"/>
    </source>
</evidence>
<evidence type="ECO:0000256" key="9">
    <source>
        <dbReference type="SAM" id="MobiDB-lite"/>
    </source>
</evidence>